<sequence length="176" mass="19606">MSLDQSFILHPSCILNYEPNVTERQAITAYLTQVIGGRTAEIQKNLPTSMSLWGKVHILSGGNAVWSHFAARLTAQPIQNSSYIQVRVTASQQYNLPNIGKTHRLEKILVFSLPDARIWRNLAGRMVVVALVMPCQTHGKNATQERTSYSQTLAMIATDLRNIKVVVGCCKTRRNG</sequence>
<dbReference type="AlphaFoldDB" id="A0A0D0E1F0"/>
<proteinExistence type="predicted"/>
<dbReference type="Proteomes" id="UP000054538">
    <property type="component" value="Unassembled WGS sequence"/>
</dbReference>
<dbReference type="OrthoDB" id="6613063at2759"/>
<evidence type="ECO:0000313" key="1">
    <source>
        <dbReference type="EMBL" id="KIK97621.1"/>
    </source>
</evidence>
<accession>A0A0D0E1F0</accession>
<dbReference type="STRING" id="930991.A0A0D0E1F0"/>
<name>A0A0D0E1F0_9AGAM</name>
<gene>
    <name evidence="1" type="ORF">PAXRUDRAFT_135929</name>
</gene>
<keyword evidence="2" id="KW-1185">Reference proteome</keyword>
<protein>
    <submittedName>
        <fullName evidence="1">Uncharacterized protein</fullName>
    </submittedName>
</protein>
<dbReference type="HOGENOM" id="CLU_085135_0_0_1"/>
<dbReference type="InParanoid" id="A0A0D0E1F0"/>
<organism evidence="1 2">
    <name type="scientific">Paxillus rubicundulus Ve08.2h10</name>
    <dbReference type="NCBI Taxonomy" id="930991"/>
    <lineage>
        <taxon>Eukaryota</taxon>
        <taxon>Fungi</taxon>
        <taxon>Dikarya</taxon>
        <taxon>Basidiomycota</taxon>
        <taxon>Agaricomycotina</taxon>
        <taxon>Agaricomycetes</taxon>
        <taxon>Agaricomycetidae</taxon>
        <taxon>Boletales</taxon>
        <taxon>Paxilineae</taxon>
        <taxon>Paxillaceae</taxon>
        <taxon>Paxillus</taxon>
    </lineage>
</organism>
<reference evidence="2" key="2">
    <citation type="submission" date="2015-01" db="EMBL/GenBank/DDBJ databases">
        <title>Evolutionary Origins and Diversification of the Mycorrhizal Mutualists.</title>
        <authorList>
            <consortium name="DOE Joint Genome Institute"/>
            <consortium name="Mycorrhizal Genomics Consortium"/>
            <person name="Kohler A."/>
            <person name="Kuo A."/>
            <person name="Nagy L.G."/>
            <person name="Floudas D."/>
            <person name="Copeland A."/>
            <person name="Barry K.W."/>
            <person name="Cichocki N."/>
            <person name="Veneault-Fourrey C."/>
            <person name="LaButti K."/>
            <person name="Lindquist E.A."/>
            <person name="Lipzen A."/>
            <person name="Lundell T."/>
            <person name="Morin E."/>
            <person name="Murat C."/>
            <person name="Riley R."/>
            <person name="Ohm R."/>
            <person name="Sun H."/>
            <person name="Tunlid A."/>
            <person name="Henrissat B."/>
            <person name="Grigoriev I.V."/>
            <person name="Hibbett D.S."/>
            <person name="Martin F."/>
        </authorList>
    </citation>
    <scope>NUCLEOTIDE SEQUENCE [LARGE SCALE GENOMIC DNA]</scope>
    <source>
        <strain evidence="2">Ve08.2h10</strain>
    </source>
</reference>
<reference evidence="1 2" key="1">
    <citation type="submission" date="2014-04" db="EMBL/GenBank/DDBJ databases">
        <authorList>
            <consortium name="DOE Joint Genome Institute"/>
            <person name="Kuo A."/>
            <person name="Kohler A."/>
            <person name="Jargeat P."/>
            <person name="Nagy L.G."/>
            <person name="Floudas D."/>
            <person name="Copeland A."/>
            <person name="Barry K.W."/>
            <person name="Cichocki N."/>
            <person name="Veneault-Fourrey C."/>
            <person name="LaButti K."/>
            <person name="Lindquist E.A."/>
            <person name="Lipzen A."/>
            <person name="Lundell T."/>
            <person name="Morin E."/>
            <person name="Murat C."/>
            <person name="Sun H."/>
            <person name="Tunlid A."/>
            <person name="Henrissat B."/>
            <person name="Grigoriev I.V."/>
            <person name="Hibbett D.S."/>
            <person name="Martin F."/>
            <person name="Nordberg H.P."/>
            <person name="Cantor M.N."/>
            <person name="Hua S.X."/>
        </authorList>
    </citation>
    <scope>NUCLEOTIDE SEQUENCE [LARGE SCALE GENOMIC DNA]</scope>
    <source>
        <strain evidence="1 2">Ve08.2h10</strain>
    </source>
</reference>
<evidence type="ECO:0000313" key="2">
    <source>
        <dbReference type="Proteomes" id="UP000054538"/>
    </source>
</evidence>
<dbReference type="EMBL" id="KN824927">
    <property type="protein sequence ID" value="KIK97621.1"/>
    <property type="molecule type" value="Genomic_DNA"/>
</dbReference>